<dbReference type="Proteomes" id="UP000294664">
    <property type="component" value="Unassembled WGS sequence"/>
</dbReference>
<dbReference type="OrthoDB" id="9809841at2"/>
<evidence type="ECO:0000259" key="2">
    <source>
        <dbReference type="Pfam" id="PF20696"/>
    </source>
</evidence>
<dbReference type="InterPro" id="IPR002830">
    <property type="entry name" value="UbiD"/>
</dbReference>
<dbReference type="RefSeq" id="WP_132030179.1">
    <property type="nucleotide sequence ID" value="NZ_SMAI01000002.1"/>
</dbReference>
<evidence type="ECO:0000313" key="3">
    <source>
        <dbReference type="EMBL" id="TCT06698.1"/>
    </source>
</evidence>
<sequence length="545" mass="59452">MAAQQSLPDFVAALDAAGFLVRVTAPTRVDQIPHVLESNPTKAVLIETIVDSEFSLLANAYSNQDMYAWAMECDKTRTGLEMVAKAKGRVKWETVATAPCKEVILTGDDVDLTRLPMFLHHDRDGHAYTNDNLFISKHPDTGVYDWGVYRSMFRAKNEKSVDMTCTSHRQRINAMAAAAKGQNLEVAIVIGGPILDKIACLAGVPGDTDDFEVLGSFYGAPAKMVKCETIDVVVPANAEIVLECELMALEGLSFDEGPYGEFTGMYGGGLKHNYRLKVKAMTYRKGGIYQHGTIGGLHPWFTDNMLQLPAIEADLFGALKQAGIDVKEVRSPAGGLSNIAYAKINPLGAGDAKQALGIMLTASKQGLPKVAMVFNTDVDIWDDQAVLAAMAFRFMPDRDTVMIKDCNTMTVDPKCEIPGVASKIGFDCTIPIGPSWNPDEFARSALCDLGDPPAGVVPMTEEALTADMEALIKAQPRAWREILAHYHGQPYPVIYRAFGALRHRLGRANDAPWYRYTFADGPFAYEAKPKPASNFDPKHVAPTPV</sequence>
<dbReference type="Gene3D" id="3.40.1670.10">
    <property type="entry name" value="UbiD C-terminal domain-like"/>
    <property type="match status" value="1"/>
</dbReference>
<organism evidence="3 4">
    <name type="scientific">Aquabacter spiritensis</name>
    <dbReference type="NCBI Taxonomy" id="933073"/>
    <lineage>
        <taxon>Bacteria</taxon>
        <taxon>Pseudomonadati</taxon>
        <taxon>Pseudomonadota</taxon>
        <taxon>Alphaproteobacteria</taxon>
        <taxon>Hyphomicrobiales</taxon>
        <taxon>Xanthobacteraceae</taxon>
        <taxon>Aquabacter</taxon>
    </lineage>
</organism>
<dbReference type="AlphaFoldDB" id="A0A4V2UYB0"/>
<proteinExistence type="predicted"/>
<reference evidence="3 4" key="1">
    <citation type="submission" date="2019-03" db="EMBL/GenBank/DDBJ databases">
        <title>Genomic Encyclopedia of Type Strains, Phase IV (KMG-IV): sequencing the most valuable type-strain genomes for metagenomic binning, comparative biology and taxonomic classification.</title>
        <authorList>
            <person name="Goeker M."/>
        </authorList>
    </citation>
    <scope>NUCLEOTIDE SEQUENCE [LARGE SCALE GENOMIC DNA]</scope>
    <source>
        <strain evidence="3 4">DSM 9035</strain>
    </source>
</reference>
<accession>A0A4V2UYB0</accession>
<keyword evidence="4" id="KW-1185">Reference proteome</keyword>
<feature type="domain" description="3-octaprenyl-4-hydroxybenzoate carboxy-lyase-like Rift-related" evidence="1">
    <location>
        <begin position="96"/>
        <end position="296"/>
    </location>
</feature>
<dbReference type="EMBL" id="SMAI01000002">
    <property type="protein sequence ID" value="TCT06698.1"/>
    <property type="molecule type" value="Genomic_DNA"/>
</dbReference>
<dbReference type="Pfam" id="PF01977">
    <property type="entry name" value="UbiD"/>
    <property type="match status" value="1"/>
</dbReference>
<protein>
    <submittedName>
        <fullName evidence="3">4-hydroxy-3-polyprenylbenzoate decarboxylase</fullName>
    </submittedName>
</protein>
<name>A0A4V2UYB0_9HYPH</name>
<dbReference type="InterPro" id="IPR048304">
    <property type="entry name" value="UbiD_Rift_dom"/>
</dbReference>
<dbReference type="PANTHER" id="PTHR30108:SF17">
    <property type="entry name" value="FERULIC ACID DECARBOXYLASE 1"/>
    <property type="match status" value="1"/>
</dbReference>
<dbReference type="PANTHER" id="PTHR30108">
    <property type="entry name" value="3-OCTAPRENYL-4-HYDROXYBENZOATE CARBOXY-LYASE-RELATED"/>
    <property type="match status" value="1"/>
</dbReference>
<evidence type="ECO:0000313" key="4">
    <source>
        <dbReference type="Proteomes" id="UP000294664"/>
    </source>
</evidence>
<dbReference type="SUPFAM" id="SSF143968">
    <property type="entry name" value="UbiD C-terminal domain-like"/>
    <property type="match status" value="1"/>
</dbReference>
<dbReference type="SUPFAM" id="SSF50475">
    <property type="entry name" value="FMN-binding split barrel"/>
    <property type="match status" value="1"/>
</dbReference>
<comment type="caution">
    <text evidence="3">The sequence shown here is derived from an EMBL/GenBank/DDBJ whole genome shotgun (WGS) entry which is preliminary data.</text>
</comment>
<dbReference type="InterPro" id="IPR049381">
    <property type="entry name" value="UbiD-like_C"/>
</dbReference>
<gene>
    <name evidence="3" type="ORF">EDC64_102177</name>
</gene>
<evidence type="ECO:0000259" key="1">
    <source>
        <dbReference type="Pfam" id="PF01977"/>
    </source>
</evidence>
<feature type="domain" description="3-octaprenyl-4-hydroxybenzoate carboxy-lyase-like C-terminal" evidence="2">
    <location>
        <begin position="308"/>
        <end position="428"/>
    </location>
</feature>
<dbReference type="GO" id="GO:0005737">
    <property type="term" value="C:cytoplasm"/>
    <property type="evidence" value="ECO:0007669"/>
    <property type="project" value="TreeGrafter"/>
</dbReference>
<dbReference type="Pfam" id="PF20696">
    <property type="entry name" value="UbiD_C"/>
    <property type="match status" value="1"/>
</dbReference>
<dbReference type="GO" id="GO:0016831">
    <property type="term" value="F:carboxy-lyase activity"/>
    <property type="evidence" value="ECO:0007669"/>
    <property type="project" value="InterPro"/>
</dbReference>